<keyword evidence="3" id="KW-1185">Reference proteome</keyword>
<gene>
    <name evidence="2" type="ORF">BC938DRAFT_474128</name>
</gene>
<feature type="compositionally biased region" description="Polar residues" evidence="1">
    <location>
        <begin position="276"/>
        <end position="297"/>
    </location>
</feature>
<feature type="compositionally biased region" description="Low complexity" evidence="1">
    <location>
        <begin position="304"/>
        <end position="313"/>
    </location>
</feature>
<evidence type="ECO:0000313" key="2">
    <source>
        <dbReference type="EMBL" id="RUS24099.1"/>
    </source>
</evidence>
<dbReference type="EMBL" id="RBNJ01017348">
    <property type="protein sequence ID" value="RUS24099.1"/>
    <property type="molecule type" value="Genomic_DNA"/>
</dbReference>
<dbReference type="Proteomes" id="UP000274822">
    <property type="component" value="Unassembled WGS sequence"/>
</dbReference>
<evidence type="ECO:0000313" key="3">
    <source>
        <dbReference type="Proteomes" id="UP000274822"/>
    </source>
</evidence>
<comment type="caution">
    <text evidence="2">The sequence shown here is derived from an EMBL/GenBank/DDBJ whole genome shotgun (WGS) entry which is preliminary data.</text>
</comment>
<organism evidence="2 3">
    <name type="scientific">Jimgerdemannia flammicorona</name>
    <dbReference type="NCBI Taxonomy" id="994334"/>
    <lineage>
        <taxon>Eukaryota</taxon>
        <taxon>Fungi</taxon>
        <taxon>Fungi incertae sedis</taxon>
        <taxon>Mucoromycota</taxon>
        <taxon>Mucoromycotina</taxon>
        <taxon>Endogonomycetes</taxon>
        <taxon>Endogonales</taxon>
        <taxon>Endogonaceae</taxon>
        <taxon>Jimgerdemannia</taxon>
    </lineage>
</organism>
<protein>
    <submittedName>
        <fullName evidence="2">Uncharacterized protein</fullName>
    </submittedName>
</protein>
<sequence>MQNRSNNLCIACHQQDRYVDGKGIVSPYCSKKCRDSWTISTTSTRGSNQYTGSTNGSNSHSNLCAQCHTNVRWIDSAGNQTPFCSRACKAAAASAGTPTTMSYGSNTQPSMNFSSPPTHQGHNQGNLCTQCGTDPRWISPAGIQSPFCSIACRNAAATQPPTPTISTGLGGGGGGGWGTSGSGAGGGGGNSNLCVQCGTNARWVDGSGTQSPFCSKGCKAAAGAQSPTSTPAWCRACGLKPCYVDTNGAASLYCSKTCSKSYQTNPGPGNFGNQGAGQASSGNGLQRSNTRSNSTGNVGDGFQGSNTWNSGTNNSTGTGGPMCAECHAYPVFVTPQGRPSKYCSRTCREDARSHQVPTTPTTPTTPTSGRQTGPMCLTCHAYPCWIDPATGRASSYCSKTCARKAAEQQICRTCGVRKAFSEDEKTSLYCSRECADAAKKTAANNDTVSSLDPLEIGLSTLQYVVLPVLKFMAPNADVYINAGIEG</sequence>
<name>A0A433Q2Q6_9FUNG</name>
<accession>A0A433Q2Q6</accession>
<feature type="region of interest" description="Disordered" evidence="1">
    <location>
        <begin position="269"/>
        <end position="313"/>
    </location>
</feature>
<reference evidence="2 3" key="1">
    <citation type="journal article" date="2018" name="New Phytol.">
        <title>Phylogenomics of Endogonaceae and evolution of mycorrhizas within Mucoromycota.</title>
        <authorList>
            <person name="Chang Y."/>
            <person name="Desiro A."/>
            <person name="Na H."/>
            <person name="Sandor L."/>
            <person name="Lipzen A."/>
            <person name="Clum A."/>
            <person name="Barry K."/>
            <person name="Grigoriev I.V."/>
            <person name="Martin F.M."/>
            <person name="Stajich J.E."/>
            <person name="Smith M.E."/>
            <person name="Bonito G."/>
            <person name="Spatafora J.W."/>
        </authorList>
    </citation>
    <scope>NUCLEOTIDE SEQUENCE [LARGE SCALE GENOMIC DNA]</scope>
    <source>
        <strain evidence="2 3">AD002</strain>
    </source>
</reference>
<dbReference type="AlphaFoldDB" id="A0A433Q2Q6"/>
<proteinExistence type="predicted"/>
<evidence type="ECO:0000256" key="1">
    <source>
        <dbReference type="SAM" id="MobiDB-lite"/>
    </source>
</evidence>